<dbReference type="SMART" id="SM01134">
    <property type="entry name" value="DeoRC"/>
    <property type="match status" value="1"/>
</dbReference>
<dbReference type="InterPro" id="IPR036388">
    <property type="entry name" value="WH-like_DNA-bd_sf"/>
</dbReference>
<dbReference type="PANTHER" id="PTHR30363:SF44">
    <property type="entry name" value="AGA OPERON TRANSCRIPTIONAL REPRESSOR-RELATED"/>
    <property type="match status" value="1"/>
</dbReference>
<reference evidence="5" key="1">
    <citation type="submission" date="2020-10" db="EMBL/GenBank/DDBJ databases">
        <authorList>
            <person name="Gilroy R."/>
        </authorList>
    </citation>
    <scope>NUCLEOTIDE SEQUENCE</scope>
    <source>
        <strain evidence="5">ChiBcec2-4451</strain>
    </source>
</reference>
<dbReference type="InterPro" id="IPR014036">
    <property type="entry name" value="DeoR-like_C"/>
</dbReference>
<dbReference type="InterPro" id="IPR050313">
    <property type="entry name" value="Carb_Metab_HTH_regulators"/>
</dbReference>
<dbReference type="PANTHER" id="PTHR30363">
    <property type="entry name" value="HTH-TYPE TRANSCRIPTIONAL REGULATOR SRLR-RELATED"/>
    <property type="match status" value="1"/>
</dbReference>
<dbReference type="Pfam" id="PF00455">
    <property type="entry name" value="DeoRC"/>
    <property type="match status" value="1"/>
</dbReference>
<evidence type="ECO:0000313" key="6">
    <source>
        <dbReference type="Proteomes" id="UP000886723"/>
    </source>
</evidence>
<dbReference type="InterPro" id="IPR036390">
    <property type="entry name" value="WH_DNA-bd_sf"/>
</dbReference>
<accession>A0A9D1NTN1</accession>
<keyword evidence="2" id="KW-0238">DNA-binding</keyword>
<dbReference type="PRINTS" id="PR00037">
    <property type="entry name" value="HTHLACR"/>
</dbReference>
<dbReference type="InterPro" id="IPR037171">
    <property type="entry name" value="NagB/RpiA_transferase-like"/>
</dbReference>
<evidence type="ECO:0000256" key="3">
    <source>
        <dbReference type="ARBA" id="ARBA00023163"/>
    </source>
</evidence>
<dbReference type="GO" id="GO:0003700">
    <property type="term" value="F:DNA-binding transcription factor activity"/>
    <property type="evidence" value="ECO:0007669"/>
    <property type="project" value="InterPro"/>
</dbReference>
<dbReference type="SUPFAM" id="SSF100950">
    <property type="entry name" value="NagB/RpiA/CoA transferase-like"/>
    <property type="match status" value="1"/>
</dbReference>
<protein>
    <submittedName>
        <fullName evidence="5">DeoR/GlpR transcriptional regulator</fullName>
    </submittedName>
</protein>
<reference evidence="5" key="2">
    <citation type="journal article" date="2021" name="PeerJ">
        <title>Extensive microbial diversity within the chicken gut microbiome revealed by metagenomics and culture.</title>
        <authorList>
            <person name="Gilroy R."/>
            <person name="Ravi A."/>
            <person name="Getino M."/>
            <person name="Pursley I."/>
            <person name="Horton D.L."/>
            <person name="Alikhan N.F."/>
            <person name="Baker D."/>
            <person name="Gharbi K."/>
            <person name="Hall N."/>
            <person name="Watson M."/>
            <person name="Adriaenssens E.M."/>
            <person name="Foster-Nyarko E."/>
            <person name="Jarju S."/>
            <person name="Secka A."/>
            <person name="Antonio M."/>
            <person name="Oren A."/>
            <person name="Chaudhuri R.R."/>
            <person name="La Ragione R."/>
            <person name="Hildebrand F."/>
            <person name="Pallen M.J."/>
        </authorList>
    </citation>
    <scope>NUCLEOTIDE SEQUENCE</scope>
    <source>
        <strain evidence="5">ChiBcec2-4451</strain>
    </source>
</reference>
<dbReference type="Gene3D" id="3.40.50.1360">
    <property type="match status" value="1"/>
</dbReference>
<dbReference type="PROSITE" id="PS51000">
    <property type="entry name" value="HTH_DEOR_2"/>
    <property type="match status" value="1"/>
</dbReference>
<evidence type="ECO:0000256" key="1">
    <source>
        <dbReference type="ARBA" id="ARBA00023015"/>
    </source>
</evidence>
<dbReference type="InterPro" id="IPR018356">
    <property type="entry name" value="Tscrpt_reg_HTH_DeoR_CS"/>
</dbReference>
<dbReference type="EMBL" id="DVON01000127">
    <property type="protein sequence ID" value="HIV12647.1"/>
    <property type="molecule type" value="Genomic_DNA"/>
</dbReference>
<dbReference type="Proteomes" id="UP000886723">
    <property type="component" value="Unassembled WGS sequence"/>
</dbReference>
<name>A0A9D1NTN1_9FIRM</name>
<proteinExistence type="predicted"/>
<dbReference type="AlphaFoldDB" id="A0A9D1NTN1"/>
<evidence type="ECO:0000313" key="5">
    <source>
        <dbReference type="EMBL" id="HIV12647.1"/>
    </source>
</evidence>
<dbReference type="PROSITE" id="PS00894">
    <property type="entry name" value="HTH_DEOR_1"/>
    <property type="match status" value="1"/>
</dbReference>
<dbReference type="InterPro" id="IPR001034">
    <property type="entry name" value="DeoR_HTH"/>
</dbReference>
<dbReference type="SMART" id="SM00420">
    <property type="entry name" value="HTH_DEOR"/>
    <property type="match status" value="1"/>
</dbReference>
<gene>
    <name evidence="5" type="ORF">IAA63_05835</name>
</gene>
<feature type="domain" description="HTH deoR-type" evidence="4">
    <location>
        <begin position="3"/>
        <end position="58"/>
    </location>
</feature>
<comment type="caution">
    <text evidence="5">The sequence shown here is derived from an EMBL/GenBank/DDBJ whole genome shotgun (WGS) entry which is preliminary data.</text>
</comment>
<evidence type="ECO:0000256" key="2">
    <source>
        <dbReference type="ARBA" id="ARBA00023125"/>
    </source>
</evidence>
<dbReference type="Pfam" id="PF08220">
    <property type="entry name" value="HTH_DeoR"/>
    <property type="match status" value="1"/>
</dbReference>
<organism evidence="5 6">
    <name type="scientific">Candidatus Pullilachnospira stercoravium</name>
    <dbReference type="NCBI Taxonomy" id="2840913"/>
    <lineage>
        <taxon>Bacteria</taxon>
        <taxon>Bacillati</taxon>
        <taxon>Bacillota</taxon>
        <taxon>Clostridia</taxon>
        <taxon>Lachnospirales</taxon>
        <taxon>Lachnospiraceae</taxon>
        <taxon>Lachnospiraceae incertae sedis</taxon>
        <taxon>Candidatus Pullilachnospira</taxon>
    </lineage>
</organism>
<dbReference type="Gene3D" id="1.10.10.10">
    <property type="entry name" value="Winged helix-like DNA-binding domain superfamily/Winged helix DNA-binding domain"/>
    <property type="match status" value="1"/>
</dbReference>
<dbReference type="SUPFAM" id="SSF46785">
    <property type="entry name" value="Winged helix' DNA-binding domain"/>
    <property type="match status" value="1"/>
</dbReference>
<keyword evidence="3" id="KW-0804">Transcription</keyword>
<sequence>MLALERKNRILEKLQEEGRVVVSQLSGQFGVSEETIRRDLEKLETEGFATKSYGGAVLREDGAADAPFGIRKKKNVAQKRAIARLASQLVQDGDRIMLDASSTATYIARALKGKKRLTVITNSVEILAELADTSGWTVISTGGVLEEGYLALLGPGAETAFGNFWADKAIFSCKALDKTQGIMDARETFAHVKQVMTASARESILAVDQTKFDRKAFARITGIRNLTTVITDEEPSGDWQRIFSQKDIRCMYPEAALKAAVPEIHGNK</sequence>
<evidence type="ECO:0000259" key="4">
    <source>
        <dbReference type="PROSITE" id="PS51000"/>
    </source>
</evidence>
<dbReference type="GO" id="GO:0003677">
    <property type="term" value="F:DNA binding"/>
    <property type="evidence" value="ECO:0007669"/>
    <property type="project" value="UniProtKB-KW"/>
</dbReference>
<keyword evidence="1" id="KW-0805">Transcription regulation</keyword>